<keyword evidence="1 7" id="KW-0813">Transport</keyword>
<reference evidence="9" key="1">
    <citation type="submission" date="2023-06" db="EMBL/GenBank/DDBJ databases">
        <authorList>
            <person name="Noh H."/>
        </authorList>
    </citation>
    <scope>NUCLEOTIDE SEQUENCE</scope>
    <source>
        <strain evidence="9">DUCC20226</strain>
    </source>
</reference>
<comment type="similarity">
    <text evidence="7">Belongs to the nucleoporin Nup84/Nup107 family.</text>
</comment>
<dbReference type="PANTHER" id="PTHR13003">
    <property type="entry name" value="NUP107-RELATED"/>
    <property type="match status" value="1"/>
</dbReference>
<dbReference type="GO" id="GO:0017056">
    <property type="term" value="F:structural constituent of nuclear pore"/>
    <property type="evidence" value="ECO:0007669"/>
    <property type="project" value="UniProtKB-UniRule"/>
</dbReference>
<evidence type="ECO:0000256" key="1">
    <source>
        <dbReference type="ARBA" id="ARBA00022448"/>
    </source>
</evidence>
<comment type="subunit">
    <text evidence="7">Part of the nuclear pore complex (NPC).</text>
</comment>
<dbReference type="Pfam" id="PF04121">
    <property type="entry name" value="Nup84_Nup100"/>
    <property type="match status" value="1"/>
</dbReference>
<evidence type="ECO:0000256" key="2">
    <source>
        <dbReference type="ARBA" id="ARBA00022816"/>
    </source>
</evidence>
<evidence type="ECO:0000256" key="3">
    <source>
        <dbReference type="ARBA" id="ARBA00022927"/>
    </source>
</evidence>
<dbReference type="Gene3D" id="1.10.3450.20">
    <property type="match status" value="1"/>
</dbReference>
<keyword evidence="4 7" id="KW-0811">Translocation</keyword>
<sequence>MRSGFCGPIHSVANQINALQGPSTMDFLSPKRRSLIYGYDSDEDEDMARLEDTYRQSRIQAGPEVEEFGRWLDECGLTHATPDQKRDRILKLVARYNDYTQEKASVLTERRRLEKLARGRRWDPNQSSDDANDMEVDEAEGTDDVDEVAKWASEAQTWGLLSRLLPLRHPEPSSKPPRSNPTPQSRKEYWDEFILSDSVAQERKAVLEWLQSTASTGPDIDELVHEFQQKADRGDLVAHGWLHTREAIKLHKSVNAIPHVLEPNSNMSDFSYVTQLDPDAMTRQGRKLEPHDEYFERAIWVGCYHLLRRGSSLNEIRDWCLERTEAWRAATISALPLSTLGDDELPNFDLSSFILWRRMCYALVKSGGTDDWERATYGILSGDIDSVLSVCKTWDDYVFAHYNALLRTQFDSYLIKQCGPGMASSQYLPSFDAVQYLGDGPGVAKKLISQLESDGSHFKQVNKEANTAAKALQGAIIADMLDTYIYQQGLALSAEANQEGKSYLIPDYGYGSSEGNILKYNKMSEHDGLRVITHVVIMINALESIAQKGKDFLPGRRVVGEHAIAAYVSFLRLAQLELLIPLYCAQLSETRQYETLSLNIIHVRDREEQLALLNQIRRVGMDIKTFLREQPQHFLKQLEDSQGVPAKGQFRILKHNLPQLLDGRGIVPDFIGDDGRNEVVHENLIRSMEWMFAGEGNLLEACEFGVKIYKYFLKHKHLGAARDFYERVRVEDLVQVLANRDIGGSVEDFVQDLLTNEHALLGEVQEDEAEDLGAIQTRLALAIKNMWELQCFVMALDGIETVGTLAQLAQEPETSNPPNREYFENLGTAIRTAKTGMKPVLKGWLMETNTKDEEFTQLREVYVPETIIAFVAALQYTGGTLTRDNMLEAMELAATIAGKDSDIAALFVKTGRMKELVEAFASCSKALAIHSADHKKGTHTSAKKMREMGWSRELWTVKPSS</sequence>
<proteinExistence type="inferred from homology"/>
<dbReference type="AlphaFoldDB" id="A0AAD9W680"/>
<keyword evidence="2" id="KW-0509">mRNA transport</keyword>
<keyword evidence="10" id="KW-1185">Reference proteome</keyword>
<dbReference type="GO" id="GO:0000973">
    <property type="term" value="P:post-transcriptional tethering of RNA polymerase II gene DNA at nuclear periphery"/>
    <property type="evidence" value="ECO:0007669"/>
    <property type="project" value="TreeGrafter"/>
</dbReference>
<keyword evidence="5 7" id="KW-0906">Nuclear pore complex</keyword>
<evidence type="ECO:0000313" key="10">
    <source>
        <dbReference type="Proteomes" id="UP001265746"/>
    </source>
</evidence>
<name>A0AAD9W680_PHOAM</name>
<dbReference type="PANTHER" id="PTHR13003:SF2">
    <property type="entry name" value="NUCLEAR PORE COMPLEX PROTEIN NUP107"/>
    <property type="match status" value="1"/>
</dbReference>
<accession>A0AAD9W680</accession>
<dbReference type="GO" id="GO:0031965">
    <property type="term" value="C:nuclear membrane"/>
    <property type="evidence" value="ECO:0007669"/>
    <property type="project" value="UniProtKB-SubCell"/>
</dbReference>
<feature type="region of interest" description="Disordered" evidence="8">
    <location>
        <begin position="117"/>
        <end position="145"/>
    </location>
</feature>
<dbReference type="Proteomes" id="UP001265746">
    <property type="component" value="Unassembled WGS sequence"/>
</dbReference>
<comment type="function">
    <text evidence="7">Functions as a component of the nuclear pore complex (NPC).</text>
</comment>
<comment type="subcellular location">
    <subcellularLocation>
        <location evidence="7">Nucleus</location>
        <location evidence="7">Nuclear pore complex</location>
    </subcellularLocation>
    <subcellularLocation>
        <location evidence="7">Nucleus membrane</location>
    </subcellularLocation>
</comment>
<protein>
    <recommendedName>
        <fullName evidence="7">Nuclear pore complex protein</fullName>
    </recommendedName>
</protein>
<evidence type="ECO:0000256" key="8">
    <source>
        <dbReference type="SAM" id="MobiDB-lite"/>
    </source>
</evidence>
<dbReference type="Gene3D" id="1.20.190.50">
    <property type="match status" value="1"/>
</dbReference>
<evidence type="ECO:0000256" key="4">
    <source>
        <dbReference type="ARBA" id="ARBA00023010"/>
    </source>
</evidence>
<gene>
    <name evidence="9" type="ORF">N8I77_004655</name>
</gene>
<feature type="compositionally biased region" description="Acidic residues" evidence="8">
    <location>
        <begin position="130"/>
        <end position="145"/>
    </location>
</feature>
<keyword evidence="6 7" id="KW-0539">Nucleus</keyword>
<evidence type="ECO:0000256" key="6">
    <source>
        <dbReference type="ARBA" id="ARBA00023242"/>
    </source>
</evidence>
<dbReference type="GO" id="GO:0006406">
    <property type="term" value="P:mRNA export from nucleus"/>
    <property type="evidence" value="ECO:0007669"/>
    <property type="project" value="TreeGrafter"/>
</dbReference>
<evidence type="ECO:0000313" key="9">
    <source>
        <dbReference type="EMBL" id="KAK2611302.1"/>
    </source>
</evidence>
<organism evidence="9 10">
    <name type="scientific">Phomopsis amygdali</name>
    <name type="common">Fusicoccum amygdali</name>
    <dbReference type="NCBI Taxonomy" id="1214568"/>
    <lineage>
        <taxon>Eukaryota</taxon>
        <taxon>Fungi</taxon>
        <taxon>Dikarya</taxon>
        <taxon>Ascomycota</taxon>
        <taxon>Pezizomycotina</taxon>
        <taxon>Sordariomycetes</taxon>
        <taxon>Sordariomycetidae</taxon>
        <taxon>Diaporthales</taxon>
        <taxon>Diaporthaceae</taxon>
        <taxon>Diaporthe</taxon>
    </lineage>
</organism>
<evidence type="ECO:0000256" key="7">
    <source>
        <dbReference type="RuleBase" id="RU365072"/>
    </source>
</evidence>
<dbReference type="EMBL" id="JAUJFL010000002">
    <property type="protein sequence ID" value="KAK2611302.1"/>
    <property type="molecule type" value="Genomic_DNA"/>
</dbReference>
<dbReference type="InterPro" id="IPR007252">
    <property type="entry name" value="Nup84/Nup107"/>
</dbReference>
<evidence type="ECO:0000256" key="5">
    <source>
        <dbReference type="ARBA" id="ARBA00023132"/>
    </source>
</evidence>
<dbReference type="GO" id="GO:0006606">
    <property type="term" value="P:protein import into nucleus"/>
    <property type="evidence" value="ECO:0007669"/>
    <property type="project" value="TreeGrafter"/>
</dbReference>
<comment type="caution">
    <text evidence="9">The sequence shown here is derived from an EMBL/GenBank/DDBJ whole genome shotgun (WGS) entry which is preliminary data.</text>
</comment>
<keyword evidence="7" id="KW-0472">Membrane</keyword>
<dbReference type="GO" id="GO:0031080">
    <property type="term" value="C:nuclear pore outer ring"/>
    <property type="evidence" value="ECO:0007669"/>
    <property type="project" value="TreeGrafter"/>
</dbReference>
<feature type="region of interest" description="Disordered" evidence="8">
    <location>
        <begin position="165"/>
        <end position="185"/>
    </location>
</feature>
<keyword evidence="3" id="KW-0653">Protein transport</keyword>